<feature type="domain" description="Aminotransferase class I/classII large" evidence="12">
    <location>
        <begin position="30"/>
        <end position="353"/>
    </location>
</feature>
<dbReference type="SUPFAM" id="SSF53383">
    <property type="entry name" value="PLP-dependent transferases"/>
    <property type="match status" value="1"/>
</dbReference>
<dbReference type="GO" id="GO:0004400">
    <property type="term" value="F:histidinol-phosphate transaminase activity"/>
    <property type="evidence" value="ECO:0007669"/>
    <property type="project" value="UniProtKB-EC"/>
</dbReference>
<dbReference type="EMBL" id="JBIGHW010000008">
    <property type="protein sequence ID" value="MFG6442084.1"/>
    <property type="molecule type" value="Genomic_DNA"/>
</dbReference>
<dbReference type="EC" id="2.6.1.9" evidence="11"/>
<dbReference type="Proteomes" id="UP001606301">
    <property type="component" value="Unassembled WGS sequence"/>
</dbReference>
<evidence type="ECO:0000256" key="10">
    <source>
        <dbReference type="ARBA" id="ARBA00047481"/>
    </source>
</evidence>
<feature type="modified residue" description="N6-(pyridoxal phosphate)lysine" evidence="11">
    <location>
        <position position="221"/>
    </location>
</feature>
<dbReference type="PANTHER" id="PTHR42885:SF2">
    <property type="entry name" value="HISTIDINOL-PHOSPHATE AMINOTRANSFERASE"/>
    <property type="match status" value="1"/>
</dbReference>
<reference evidence="13 14" key="1">
    <citation type="submission" date="2024-08" db="EMBL/GenBank/DDBJ databases">
        <authorList>
            <person name="Lu H."/>
        </authorList>
    </citation>
    <scope>NUCLEOTIDE SEQUENCE [LARGE SCALE GENOMIC DNA]</scope>
    <source>
        <strain evidence="13 14">LKC17W</strain>
    </source>
</reference>
<evidence type="ECO:0000313" key="13">
    <source>
        <dbReference type="EMBL" id="MFG6442084.1"/>
    </source>
</evidence>
<dbReference type="InterPro" id="IPR015422">
    <property type="entry name" value="PyrdxlP-dep_Trfase_small"/>
</dbReference>
<evidence type="ECO:0000256" key="5">
    <source>
        <dbReference type="ARBA" id="ARBA00022576"/>
    </source>
</evidence>
<dbReference type="RefSeq" id="WP_394398965.1">
    <property type="nucleotide sequence ID" value="NZ_JBIGHW010000008.1"/>
</dbReference>
<evidence type="ECO:0000259" key="12">
    <source>
        <dbReference type="Pfam" id="PF00155"/>
    </source>
</evidence>
<keyword evidence="5 11" id="KW-0032">Aminotransferase</keyword>
<dbReference type="NCBIfam" id="TIGR01141">
    <property type="entry name" value="hisC"/>
    <property type="match status" value="1"/>
</dbReference>
<evidence type="ECO:0000256" key="4">
    <source>
        <dbReference type="ARBA" id="ARBA00011738"/>
    </source>
</evidence>
<gene>
    <name evidence="11 13" type="primary">hisC</name>
    <name evidence="13" type="ORF">ACG0Z3_15470</name>
</gene>
<evidence type="ECO:0000256" key="1">
    <source>
        <dbReference type="ARBA" id="ARBA00001933"/>
    </source>
</evidence>
<evidence type="ECO:0000256" key="2">
    <source>
        <dbReference type="ARBA" id="ARBA00005011"/>
    </source>
</evidence>
<comment type="subunit">
    <text evidence="4 11">Homodimer.</text>
</comment>
<dbReference type="CDD" id="cd00609">
    <property type="entry name" value="AAT_like"/>
    <property type="match status" value="1"/>
</dbReference>
<comment type="cofactor">
    <cofactor evidence="1 11">
        <name>pyridoxal 5'-phosphate</name>
        <dbReference type="ChEBI" id="CHEBI:597326"/>
    </cofactor>
</comment>
<comment type="pathway">
    <text evidence="2 11">Amino-acid biosynthesis; L-histidine biosynthesis; L-histidine from 5-phospho-alpha-D-ribose 1-diphosphate: step 7/9.</text>
</comment>
<comment type="caution">
    <text evidence="13">The sequence shown here is derived from an EMBL/GenBank/DDBJ whole genome shotgun (WGS) entry which is preliminary data.</text>
</comment>
<dbReference type="PANTHER" id="PTHR42885">
    <property type="entry name" value="HISTIDINOL-PHOSPHATE AMINOTRANSFERASE-RELATED"/>
    <property type="match status" value="1"/>
</dbReference>
<dbReference type="Gene3D" id="3.40.640.10">
    <property type="entry name" value="Type I PLP-dependent aspartate aminotransferase-like (Major domain)"/>
    <property type="match status" value="1"/>
</dbReference>
<keyword evidence="6 11" id="KW-0028">Amino-acid biosynthesis</keyword>
<keyword evidence="7 11" id="KW-0808">Transferase</keyword>
<proteinExistence type="inferred from homology"/>
<dbReference type="Gene3D" id="3.90.1150.10">
    <property type="entry name" value="Aspartate Aminotransferase, domain 1"/>
    <property type="match status" value="1"/>
</dbReference>
<name>A0ABW7FL70_9BURK</name>
<evidence type="ECO:0000256" key="9">
    <source>
        <dbReference type="ARBA" id="ARBA00023102"/>
    </source>
</evidence>
<dbReference type="Pfam" id="PF00155">
    <property type="entry name" value="Aminotran_1_2"/>
    <property type="match status" value="1"/>
</dbReference>
<dbReference type="InterPro" id="IPR004839">
    <property type="entry name" value="Aminotransferase_I/II_large"/>
</dbReference>
<keyword evidence="8 11" id="KW-0663">Pyridoxal phosphate</keyword>
<keyword evidence="14" id="KW-1185">Reference proteome</keyword>
<evidence type="ECO:0000313" key="14">
    <source>
        <dbReference type="Proteomes" id="UP001606301"/>
    </source>
</evidence>
<dbReference type="HAMAP" id="MF_01023">
    <property type="entry name" value="HisC_aminotrans_2"/>
    <property type="match status" value="1"/>
</dbReference>
<keyword evidence="9 11" id="KW-0368">Histidine biosynthesis</keyword>
<dbReference type="InterPro" id="IPR015424">
    <property type="entry name" value="PyrdxlP-dep_Trfase"/>
</dbReference>
<comment type="catalytic activity">
    <reaction evidence="10 11">
        <text>L-histidinol phosphate + 2-oxoglutarate = 3-(imidazol-4-yl)-2-oxopropyl phosphate + L-glutamate</text>
        <dbReference type="Rhea" id="RHEA:23744"/>
        <dbReference type="ChEBI" id="CHEBI:16810"/>
        <dbReference type="ChEBI" id="CHEBI:29985"/>
        <dbReference type="ChEBI" id="CHEBI:57766"/>
        <dbReference type="ChEBI" id="CHEBI:57980"/>
        <dbReference type="EC" id="2.6.1.9"/>
    </reaction>
</comment>
<evidence type="ECO:0000256" key="8">
    <source>
        <dbReference type="ARBA" id="ARBA00022898"/>
    </source>
</evidence>
<evidence type="ECO:0000256" key="7">
    <source>
        <dbReference type="ARBA" id="ARBA00022679"/>
    </source>
</evidence>
<protein>
    <recommendedName>
        <fullName evidence="11">Histidinol-phosphate aminotransferase</fullName>
        <ecNumber evidence="11">2.6.1.9</ecNumber>
    </recommendedName>
    <alternativeName>
        <fullName evidence="11">Imidazole acetol-phosphate transaminase</fullName>
    </alternativeName>
</protein>
<organism evidence="13 14">
    <name type="scientific">Pelomonas margarita</name>
    <dbReference type="NCBI Taxonomy" id="3299031"/>
    <lineage>
        <taxon>Bacteria</taxon>
        <taxon>Pseudomonadati</taxon>
        <taxon>Pseudomonadota</taxon>
        <taxon>Betaproteobacteria</taxon>
        <taxon>Burkholderiales</taxon>
        <taxon>Sphaerotilaceae</taxon>
        <taxon>Roseateles</taxon>
    </lineage>
</organism>
<evidence type="ECO:0000256" key="3">
    <source>
        <dbReference type="ARBA" id="ARBA00007970"/>
    </source>
</evidence>
<dbReference type="InterPro" id="IPR005861">
    <property type="entry name" value="HisP_aminotrans"/>
</dbReference>
<dbReference type="InterPro" id="IPR015421">
    <property type="entry name" value="PyrdxlP-dep_Trfase_major"/>
</dbReference>
<evidence type="ECO:0000256" key="6">
    <source>
        <dbReference type="ARBA" id="ARBA00022605"/>
    </source>
</evidence>
<evidence type="ECO:0000256" key="11">
    <source>
        <dbReference type="HAMAP-Rule" id="MF_01023"/>
    </source>
</evidence>
<sequence>MTTALDQALAQIRPDVRAAHAYVVQPSHGVLKMDAMENPYRLPPALQQALGERLAAVALNRYPAERTALLARALARHAGVDDEVGVTLGNGSDELIGLLSIAVARPGAAVLAPVPGFVMYEAFAKQQRLDFIGVPLRADDFQLDEPAMLAAIAKHQPALIYLAYPNNPTATLWDAAVIERIAQAAPGLVVMDEAYQPFASQDSLALMARQKNVLVMRTMSKFGLAGVRIGYLLGAAELVDQIEKLRPPYNISVLNAEAALFALEHADVYAAQAAELRQQRERLFAALQALPGVHAWPSQGNMILARVPDAAATFAALKARGVLIKNVSALHPLLANCLRFTVGTPDENTRLLAELTSCLS</sequence>
<comment type="similarity">
    <text evidence="3 11">Belongs to the class-II pyridoxal-phosphate-dependent aminotransferase family. Histidinol-phosphate aminotransferase subfamily.</text>
</comment>
<accession>A0ABW7FL70</accession>